<dbReference type="OrthoDB" id="2340544at2759"/>
<reference evidence="1 2" key="1">
    <citation type="submission" date="2016-04" db="EMBL/GenBank/DDBJ databases">
        <title>Genome analyses suggest a sexual origin of heterokaryosis in a supposedly ancient asexual fungus.</title>
        <authorList>
            <person name="Ropars J."/>
            <person name="Sedzielewska K."/>
            <person name="Noel J."/>
            <person name="Charron P."/>
            <person name="Farinelli L."/>
            <person name="Marton T."/>
            <person name="Kruger M."/>
            <person name="Pelin A."/>
            <person name="Brachmann A."/>
            <person name="Corradi N."/>
        </authorList>
    </citation>
    <scope>NUCLEOTIDE SEQUENCE [LARGE SCALE GENOMIC DNA]</scope>
    <source>
        <strain evidence="1 2">A5</strain>
    </source>
</reference>
<proteinExistence type="predicted"/>
<accession>A0A2I1EW17</accession>
<organism evidence="1 2">
    <name type="scientific">Rhizophagus irregularis</name>
    <dbReference type="NCBI Taxonomy" id="588596"/>
    <lineage>
        <taxon>Eukaryota</taxon>
        <taxon>Fungi</taxon>
        <taxon>Fungi incertae sedis</taxon>
        <taxon>Mucoromycota</taxon>
        <taxon>Glomeromycotina</taxon>
        <taxon>Glomeromycetes</taxon>
        <taxon>Glomerales</taxon>
        <taxon>Glomeraceae</taxon>
        <taxon>Rhizophagus</taxon>
    </lineage>
</organism>
<sequence length="102" mass="11530">MEQIKNNQIVTAMSPTINEKTLTKFEGSDDINDLSIQLAKRTELIQSTEKGSTSAKNLEMYTSKTNFLSSLEETDFIQKSSAYVEWCGINYSISEEHNVLVE</sequence>
<evidence type="ECO:0000313" key="2">
    <source>
        <dbReference type="Proteomes" id="UP000232722"/>
    </source>
</evidence>
<reference evidence="1 2" key="2">
    <citation type="submission" date="2017-09" db="EMBL/GenBank/DDBJ databases">
        <title>Extensive intraspecific genome diversity in a model arbuscular mycorrhizal fungus.</title>
        <authorList>
            <person name="Chen E.C."/>
            <person name="Morin E."/>
            <person name="Beaudet D."/>
            <person name="Noel J."/>
            <person name="Ndikumana S."/>
            <person name="Charron P."/>
            <person name="St-Onge C."/>
            <person name="Giorgi J."/>
            <person name="Grigoriev I.V."/>
            <person name="Roux C."/>
            <person name="Martin F.M."/>
            <person name="Corradi N."/>
        </authorList>
    </citation>
    <scope>NUCLEOTIDE SEQUENCE [LARGE SCALE GENOMIC DNA]</scope>
    <source>
        <strain evidence="1 2">A5</strain>
    </source>
</reference>
<gene>
    <name evidence="1" type="ORF">RhiirA5_426572</name>
</gene>
<dbReference type="Proteomes" id="UP000232722">
    <property type="component" value="Unassembled WGS sequence"/>
</dbReference>
<evidence type="ECO:0000313" key="1">
    <source>
        <dbReference type="EMBL" id="PKC01517.1"/>
    </source>
</evidence>
<protein>
    <submittedName>
        <fullName evidence="1">Uncharacterized protein</fullName>
    </submittedName>
</protein>
<dbReference type="EMBL" id="LLXJ01001586">
    <property type="protein sequence ID" value="PKC01517.1"/>
    <property type="molecule type" value="Genomic_DNA"/>
</dbReference>
<dbReference type="VEuPathDB" id="FungiDB:RhiirFUN_007060"/>
<name>A0A2I1EW17_9GLOM</name>
<comment type="caution">
    <text evidence="1">The sequence shown here is derived from an EMBL/GenBank/DDBJ whole genome shotgun (WGS) entry which is preliminary data.</text>
</comment>
<dbReference type="AlphaFoldDB" id="A0A2I1EW17"/>